<evidence type="ECO:0000313" key="3">
    <source>
        <dbReference type="Proteomes" id="UP000684084"/>
    </source>
</evidence>
<reference evidence="2" key="1">
    <citation type="submission" date="2020-05" db="EMBL/GenBank/DDBJ databases">
        <authorList>
            <person name="Rincon C."/>
            <person name="Sanders R I."/>
            <person name="Robbins C."/>
            <person name="Chaturvedi A."/>
        </authorList>
    </citation>
    <scope>NUCLEOTIDE SEQUENCE</scope>
    <source>
        <strain evidence="2">CHB12</strain>
    </source>
</reference>
<protein>
    <submittedName>
        <fullName evidence="2">Uncharacterized protein</fullName>
    </submittedName>
</protein>
<dbReference type="AlphaFoldDB" id="A0A2I1ES61"/>
<proteinExistence type="predicted"/>
<evidence type="ECO:0000313" key="2">
    <source>
        <dbReference type="EMBL" id="CAB5366297.1"/>
    </source>
</evidence>
<organism evidence="2 3">
    <name type="scientific">Rhizophagus irregularis</name>
    <dbReference type="NCBI Taxonomy" id="588596"/>
    <lineage>
        <taxon>Eukaryota</taxon>
        <taxon>Fungi</taxon>
        <taxon>Fungi incertae sedis</taxon>
        <taxon>Mucoromycota</taxon>
        <taxon>Glomeromycotina</taxon>
        <taxon>Glomeromycetes</taxon>
        <taxon>Glomerales</taxon>
        <taxon>Glomeraceae</taxon>
        <taxon>Rhizophagus</taxon>
    </lineage>
</organism>
<feature type="compositionally biased region" description="Acidic residues" evidence="1">
    <location>
        <begin position="93"/>
        <end position="109"/>
    </location>
</feature>
<sequence>MPRPRKYRVNRDRSKVTKSGPKTRNLVECKCLLHCGDSKLVDPRTFERHRKEIEQLQAIATGSQASRSRGTSKKHNISKERKKSNSSNKSEQNDDDESERNDDDENDNETDNKPIDGPKRRKRHNKFRDVNLEQPNKLEPVQLEDKVPSDDDGTSTTDEDDITIEEFTAPIRP</sequence>
<feature type="region of interest" description="Disordered" evidence="1">
    <location>
        <begin position="1"/>
        <end position="23"/>
    </location>
</feature>
<comment type="caution">
    <text evidence="2">The sequence shown here is derived from an EMBL/GenBank/DDBJ whole genome shotgun (WGS) entry which is preliminary data.</text>
</comment>
<dbReference type="Proteomes" id="UP000684084">
    <property type="component" value="Unassembled WGS sequence"/>
</dbReference>
<name>A0A2I1ES61_9GLOM</name>
<gene>
    <name evidence="2" type="ORF">CHRIB12_LOCUS10783</name>
</gene>
<dbReference type="EMBL" id="CAGKOT010000022">
    <property type="protein sequence ID" value="CAB5366297.1"/>
    <property type="molecule type" value="Genomic_DNA"/>
</dbReference>
<feature type="compositionally biased region" description="Acidic residues" evidence="1">
    <location>
        <begin position="150"/>
        <end position="164"/>
    </location>
</feature>
<feature type="region of interest" description="Disordered" evidence="1">
    <location>
        <begin position="52"/>
        <end position="173"/>
    </location>
</feature>
<accession>A0A2I1ES61</accession>
<feature type="compositionally biased region" description="Polar residues" evidence="1">
    <location>
        <begin position="58"/>
        <end position="69"/>
    </location>
</feature>
<dbReference type="OrthoDB" id="2406367at2759"/>
<feature type="compositionally biased region" description="Basic residues" evidence="1">
    <location>
        <begin position="70"/>
        <end position="84"/>
    </location>
</feature>
<evidence type="ECO:0000256" key="1">
    <source>
        <dbReference type="SAM" id="MobiDB-lite"/>
    </source>
</evidence>